<dbReference type="EMBL" id="JBHRZH010000004">
    <property type="protein sequence ID" value="MFC3760020.1"/>
    <property type="molecule type" value="Genomic_DNA"/>
</dbReference>
<reference evidence="4" key="1">
    <citation type="journal article" date="2019" name="Int. J. Syst. Evol. Microbiol.">
        <title>The Global Catalogue of Microorganisms (GCM) 10K type strain sequencing project: providing services to taxonomists for standard genome sequencing and annotation.</title>
        <authorList>
            <consortium name="The Broad Institute Genomics Platform"/>
            <consortium name="The Broad Institute Genome Sequencing Center for Infectious Disease"/>
            <person name="Wu L."/>
            <person name="Ma J."/>
        </authorList>
    </citation>
    <scope>NUCLEOTIDE SEQUENCE [LARGE SCALE GENOMIC DNA]</scope>
    <source>
        <strain evidence="4">CGMCC 4.7241</strain>
    </source>
</reference>
<sequence length="424" mass="42582">MRRSVTLLVVGLLGLGMSVGTAYAAPSTERASVSSAGAQGNDDSGNPAISGSGRYVAFQSGATNLVPGDNGAGFDVFVWDRVAGTTSLASVALGGGYANGGSSEPNLSADGRYVTFSSSASDLVAGDTNGQSDVFVRDLVAGTTVLVTPGGNGFSGRPGISPSGRYVAFIAGASNLVAGDTNGVADAFVADLTTGAIARVSLSTAGVQGNAEAYAMPTAVSDNGRVVFRSGATNLVADDTNGRWDLFVRDTLAGTTVRANLNSSGAQTQGDVFDESISADGRYVSFASYATDLVGGPFVGGPEVYVRDLQLGATSKASVGPAAANGWSDQSSVSPNGRYVTFRSVASNLVAGDTNETADVFLRDRQAATTTRVSVSTSGAQITSGIGNGFPTVSDDGVVAFASDAANLVAGDSNNADDIFVRTR</sequence>
<dbReference type="PANTHER" id="PTHR36842">
    <property type="entry name" value="PROTEIN TOLB HOMOLOG"/>
    <property type="match status" value="1"/>
</dbReference>
<feature type="signal peptide" evidence="2">
    <location>
        <begin position="1"/>
        <end position="24"/>
    </location>
</feature>
<organism evidence="3 4">
    <name type="scientific">Tenggerimyces flavus</name>
    <dbReference type="NCBI Taxonomy" id="1708749"/>
    <lineage>
        <taxon>Bacteria</taxon>
        <taxon>Bacillati</taxon>
        <taxon>Actinomycetota</taxon>
        <taxon>Actinomycetes</taxon>
        <taxon>Propionibacteriales</taxon>
        <taxon>Nocardioidaceae</taxon>
        <taxon>Tenggerimyces</taxon>
    </lineage>
</organism>
<protein>
    <submittedName>
        <fullName evidence="3">PD40 domain-containing protein</fullName>
    </submittedName>
</protein>
<dbReference type="RefSeq" id="WP_205120154.1">
    <property type="nucleotide sequence ID" value="NZ_JAFBCM010000001.1"/>
</dbReference>
<proteinExistence type="inferred from homology"/>
<keyword evidence="2" id="KW-0732">Signal</keyword>
<name>A0ABV7Y8N2_9ACTN</name>
<evidence type="ECO:0000256" key="1">
    <source>
        <dbReference type="ARBA" id="ARBA00009820"/>
    </source>
</evidence>
<accession>A0ABV7Y8N2</accession>
<gene>
    <name evidence="3" type="ORF">ACFOUW_04170</name>
</gene>
<dbReference type="Pfam" id="PF07676">
    <property type="entry name" value="PD40"/>
    <property type="match status" value="2"/>
</dbReference>
<evidence type="ECO:0000313" key="4">
    <source>
        <dbReference type="Proteomes" id="UP001595699"/>
    </source>
</evidence>
<feature type="chain" id="PRO_5046831038" evidence="2">
    <location>
        <begin position="25"/>
        <end position="424"/>
    </location>
</feature>
<comment type="caution">
    <text evidence="3">The sequence shown here is derived from an EMBL/GenBank/DDBJ whole genome shotgun (WGS) entry which is preliminary data.</text>
</comment>
<dbReference type="Gene3D" id="2.120.10.30">
    <property type="entry name" value="TolB, C-terminal domain"/>
    <property type="match status" value="1"/>
</dbReference>
<keyword evidence="4" id="KW-1185">Reference proteome</keyword>
<comment type="similarity">
    <text evidence="1">Belongs to the TolB family.</text>
</comment>
<dbReference type="InterPro" id="IPR011659">
    <property type="entry name" value="WD40"/>
</dbReference>
<evidence type="ECO:0000313" key="3">
    <source>
        <dbReference type="EMBL" id="MFC3760020.1"/>
    </source>
</evidence>
<evidence type="ECO:0000256" key="2">
    <source>
        <dbReference type="SAM" id="SignalP"/>
    </source>
</evidence>
<dbReference type="InterPro" id="IPR011042">
    <property type="entry name" value="6-blade_b-propeller_TolB-like"/>
</dbReference>
<dbReference type="Proteomes" id="UP001595699">
    <property type="component" value="Unassembled WGS sequence"/>
</dbReference>
<dbReference type="SUPFAM" id="SSF69304">
    <property type="entry name" value="Tricorn protease N-terminal domain"/>
    <property type="match status" value="1"/>
</dbReference>